<evidence type="ECO:0000313" key="2">
    <source>
        <dbReference type="EMBL" id="MDK2127241.1"/>
    </source>
</evidence>
<gene>
    <name evidence="1" type="ORF">PZA18_24695</name>
    <name evidence="2" type="ORF">PZA18_24705</name>
</gene>
<feature type="non-terminal residue" evidence="1">
    <location>
        <position position="1"/>
    </location>
</feature>
<sequence length="84" mass="9560">RNGETAHFPIEIKQAGLWLLDRQGALGDGSGFASNLDVMLHDANGRPLISGADGRWREARWLEPGRYDLTMRAYWGDQPYQFRL</sequence>
<dbReference type="RefSeq" id="WP_284103526.1">
    <property type="nucleotide sequence ID" value="NZ_JARRAF010000278.1"/>
</dbReference>
<evidence type="ECO:0000313" key="1">
    <source>
        <dbReference type="EMBL" id="MDK2127239.1"/>
    </source>
</evidence>
<dbReference type="EMBL" id="JARRAF010000280">
    <property type="protein sequence ID" value="MDK2127241.1"/>
    <property type="molecule type" value="Genomic_DNA"/>
</dbReference>
<organism evidence="1 3">
    <name type="scientific">Parachitinimonas caeni</name>
    <dbReference type="NCBI Taxonomy" id="3031301"/>
    <lineage>
        <taxon>Bacteria</taxon>
        <taxon>Pseudomonadati</taxon>
        <taxon>Pseudomonadota</taxon>
        <taxon>Betaproteobacteria</taxon>
        <taxon>Neisseriales</taxon>
        <taxon>Chitinibacteraceae</taxon>
        <taxon>Parachitinimonas</taxon>
    </lineage>
</organism>
<protein>
    <submittedName>
        <fullName evidence="1">Uncharacterized protein</fullName>
    </submittedName>
</protein>
<feature type="non-terminal residue" evidence="1">
    <location>
        <position position="84"/>
    </location>
</feature>
<reference evidence="1" key="1">
    <citation type="submission" date="2023-03" db="EMBL/GenBank/DDBJ databases">
        <title>Chitinimonas shenzhenensis gen. nov., sp. nov., a novel member of family Burkholderiaceae isolated from activated sludge collected in Shen Zhen, China.</title>
        <authorList>
            <person name="Wang X."/>
        </authorList>
    </citation>
    <scope>NUCLEOTIDE SEQUENCE</scope>
    <source>
        <strain evidence="1">DQS-5</strain>
    </source>
</reference>
<dbReference type="Proteomes" id="UP001172778">
    <property type="component" value="Unassembled WGS sequence"/>
</dbReference>
<name>A0ABT7E5C6_9NEIS</name>
<evidence type="ECO:0000313" key="3">
    <source>
        <dbReference type="Proteomes" id="UP001172778"/>
    </source>
</evidence>
<comment type="caution">
    <text evidence="1">The sequence shown here is derived from an EMBL/GenBank/DDBJ whole genome shotgun (WGS) entry which is preliminary data.</text>
</comment>
<keyword evidence="3" id="KW-1185">Reference proteome</keyword>
<proteinExistence type="predicted"/>
<dbReference type="EMBL" id="JARRAF010000278">
    <property type="protein sequence ID" value="MDK2127239.1"/>
    <property type="molecule type" value="Genomic_DNA"/>
</dbReference>
<accession>A0ABT7E5C6</accession>